<keyword evidence="2" id="KW-1185">Reference proteome</keyword>
<proteinExistence type="predicted"/>
<organism evidence="1 2">
    <name type="scientific">Corallococcus macrosporus DSM 14697</name>
    <dbReference type="NCBI Taxonomy" id="1189310"/>
    <lineage>
        <taxon>Bacteria</taxon>
        <taxon>Pseudomonadati</taxon>
        <taxon>Myxococcota</taxon>
        <taxon>Myxococcia</taxon>
        <taxon>Myxococcales</taxon>
        <taxon>Cystobacterineae</taxon>
        <taxon>Myxococcaceae</taxon>
        <taxon>Corallococcus</taxon>
    </lineage>
</organism>
<name>A0A250K1K4_9BACT</name>
<dbReference type="Proteomes" id="UP000217343">
    <property type="component" value="Chromosome"/>
</dbReference>
<accession>A0A250K1K4</accession>
<evidence type="ECO:0000313" key="1">
    <source>
        <dbReference type="EMBL" id="ATB49627.1"/>
    </source>
</evidence>
<evidence type="ECO:0000313" key="2">
    <source>
        <dbReference type="Proteomes" id="UP000217343"/>
    </source>
</evidence>
<protein>
    <submittedName>
        <fullName evidence="1">Peptidoglycan-binding protein LysM</fullName>
    </submittedName>
</protein>
<gene>
    <name evidence="1" type="ORF">MYMAC_005281</name>
</gene>
<dbReference type="KEGG" id="mmas:MYMAC_005281"/>
<sequence>MKLSPKVFKAHKDQLEDPDTIKVGQVLKLPPGSIANA</sequence>
<dbReference type="AlphaFoldDB" id="A0A250K1K4"/>
<dbReference type="EMBL" id="CP022203">
    <property type="protein sequence ID" value="ATB49627.1"/>
    <property type="molecule type" value="Genomic_DNA"/>
</dbReference>
<reference evidence="1 2" key="1">
    <citation type="submission" date="2017-06" db="EMBL/GenBank/DDBJ databases">
        <title>Sequencing and comparative analysis of myxobacterial genomes.</title>
        <authorList>
            <person name="Rupp O."/>
            <person name="Goesmann A."/>
            <person name="Sogaard-Andersen L."/>
        </authorList>
    </citation>
    <scope>NUCLEOTIDE SEQUENCE [LARGE SCALE GENOMIC DNA]</scope>
    <source>
        <strain evidence="1 2">DSM 14697</strain>
    </source>
</reference>